<accession>A0AAW8JHL8</accession>
<reference evidence="1" key="1">
    <citation type="submission" date="2023-08" db="EMBL/GenBank/DDBJ databases">
        <title>Emergence of clinically-relevant ST2 carbapenem-resistant Acinetobacter baumannii strains in hospital sewages in Zhejiang, East of China.</title>
        <authorList>
            <person name="Kaichao C."/>
            <person name="Zhang R."/>
        </authorList>
    </citation>
    <scope>NUCLEOTIDE SEQUENCE</scope>
    <source>
        <strain evidence="1">M-SY-60</strain>
    </source>
</reference>
<comment type="caution">
    <text evidence="1">The sequence shown here is derived from an EMBL/GenBank/DDBJ whole genome shotgun (WGS) entry which is preliminary data.</text>
</comment>
<evidence type="ECO:0000313" key="2">
    <source>
        <dbReference type="Proteomes" id="UP001243195"/>
    </source>
</evidence>
<protein>
    <submittedName>
        <fullName evidence="1">Uncharacterized protein</fullName>
    </submittedName>
</protein>
<organism evidence="1 2">
    <name type="scientific">Acinetobacter gerneri</name>
    <dbReference type="NCBI Taxonomy" id="202952"/>
    <lineage>
        <taxon>Bacteria</taxon>
        <taxon>Pseudomonadati</taxon>
        <taxon>Pseudomonadota</taxon>
        <taxon>Gammaproteobacteria</taxon>
        <taxon>Moraxellales</taxon>
        <taxon>Moraxellaceae</taxon>
        <taxon>Acinetobacter</taxon>
    </lineage>
</organism>
<dbReference type="EMBL" id="JAVIDA010000006">
    <property type="protein sequence ID" value="MDQ9071091.1"/>
    <property type="molecule type" value="Genomic_DNA"/>
</dbReference>
<dbReference type="Proteomes" id="UP001243195">
    <property type="component" value="Unassembled WGS sequence"/>
</dbReference>
<sequence>MLVKITEEHFVNPNNVTYAKLVKGRIGATLTIYLVGGDTIQIPVNAEHPDYAANEILGLLK</sequence>
<name>A0AAW8JHL8_9GAMM</name>
<evidence type="ECO:0000313" key="1">
    <source>
        <dbReference type="EMBL" id="MDQ9071091.1"/>
    </source>
</evidence>
<dbReference type="AlphaFoldDB" id="A0AAW8JHL8"/>
<dbReference type="RefSeq" id="WP_034703012.1">
    <property type="nucleotide sequence ID" value="NZ_JAVICY010000005.1"/>
</dbReference>
<gene>
    <name evidence="1" type="ORF">RFH51_06425</name>
</gene>
<proteinExistence type="predicted"/>